<reference evidence="3" key="1">
    <citation type="submission" date="2016-06" db="EMBL/GenBank/DDBJ databases">
        <title>Parallel loss of symbiosis genes in relatives of nitrogen-fixing non-legume Parasponia.</title>
        <authorList>
            <person name="Van Velzen R."/>
            <person name="Holmer R."/>
            <person name="Bu F."/>
            <person name="Rutten L."/>
            <person name="Van Zeijl A."/>
            <person name="Liu W."/>
            <person name="Santuari L."/>
            <person name="Cao Q."/>
            <person name="Sharma T."/>
            <person name="Shen D."/>
            <person name="Roswanjaya Y."/>
            <person name="Wardhani T."/>
            <person name="Kalhor M.S."/>
            <person name="Jansen J."/>
            <person name="Van den Hoogen J."/>
            <person name="Gungor B."/>
            <person name="Hartog M."/>
            <person name="Hontelez J."/>
            <person name="Verver J."/>
            <person name="Yang W.-C."/>
            <person name="Schijlen E."/>
            <person name="Repin R."/>
            <person name="Schilthuizen M."/>
            <person name="Schranz E."/>
            <person name="Heidstra R."/>
            <person name="Miyata K."/>
            <person name="Fedorova E."/>
            <person name="Kohlen W."/>
            <person name="Bisseling T."/>
            <person name="Smit S."/>
            <person name="Geurts R."/>
        </authorList>
    </citation>
    <scope>NUCLEOTIDE SEQUENCE [LARGE SCALE GENOMIC DNA]</scope>
    <source>
        <strain evidence="3">cv. WU1-14</strain>
    </source>
</reference>
<keyword evidence="1" id="KW-0472">Membrane</keyword>
<proteinExistence type="predicted"/>
<evidence type="ECO:0000256" key="1">
    <source>
        <dbReference type="SAM" id="Phobius"/>
    </source>
</evidence>
<organism evidence="2 3">
    <name type="scientific">Parasponia andersonii</name>
    <name type="common">Sponia andersonii</name>
    <dbReference type="NCBI Taxonomy" id="3476"/>
    <lineage>
        <taxon>Eukaryota</taxon>
        <taxon>Viridiplantae</taxon>
        <taxon>Streptophyta</taxon>
        <taxon>Embryophyta</taxon>
        <taxon>Tracheophyta</taxon>
        <taxon>Spermatophyta</taxon>
        <taxon>Magnoliopsida</taxon>
        <taxon>eudicotyledons</taxon>
        <taxon>Gunneridae</taxon>
        <taxon>Pentapetalae</taxon>
        <taxon>rosids</taxon>
        <taxon>fabids</taxon>
        <taxon>Rosales</taxon>
        <taxon>Cannabaceae</taxon>
        <taxon>Parasponia</taxon>
    </lineage>
</organism>
<protein>
    <submittedName>
        <fullName evidence="2">Uncharacterized protein</fullName>
    </submittedName>
</protein>
<evidence type="ECO:0000313" key="3">
    <source>
        <dbReference type="Proteomes" id="UP000237105"/>
    </source>
</evidence>
<dbReference type="AlphaFoldDB" id="A0A2P5BQX5"/>
<sequence>MWVAPHALAAWTLPHSHCHAGGTPWLAARVLPYSYDRAGFVLLQWPCRLRPTSVSHVSVILHVSCMGTSQAYGCTWHSHADAVLHDGRLGTLQARGCMGFVLCMTMQILSCIVAAWVLCEHEDA</sequence>
<keyword evidence="3" id="KW-1185">Reference proteome</keyword>
<dbReference type="EMBL" id="JXTB01000236">
    <property type="protein sequence ID" value="PON51211.1"/>
    <property type="molecule type" value="Genomic_DNA"/>
</dbReference>
<keyword evidence="1" id="KW-0812">Transmembrane</keyword>
<gene>
    <name evidence="2" type="ORF">PanWU01x14_217720</name>
</gene>
<dbReference type="Proteomes" id="UP000237105">
    <property type="component" value="Unassembled WGS sequence"/>
</dbReference>
<keyword evidence="1" id="KW-1133">Transmembrane helix</keyword>
<comment type="caution">
    <text evidence="2">The sequence shown here is derived from an EMBL/GenBank/DDBJ whole genome shotgun (WGS) entry which is preliminary data.</text>
</comment>
<name>A0A2P5BQX5_PARAD</name>
<feature type="transmembrane region" description="Helical" evidence="1">
    <location>
        <begin position="97"/>
        <end position="118"/>
    </location>
</feature>
<accession>A0A2P5BQX5</accession>
<evidence type="ECO:0000313" key="2">
    <source>
        <dbReference type="EMBL" id="PON51211.1"/>
    </source>
</evidence>